<dbReference type="NCBIfam" id="NF033551">
    <property type="entry name" value="transpos_IS1182"/>
    <property type="match status" value="1"/>
</dbReference>
<proteinExistence type="predicted"/>
<feature type="domain" description="Transposase InsH N-terminal" evidence="2">
    <location>
        <begin position="16"/>
        <end position="112"/>
    </location>
</feature>
<dbReference type="InterPro" id="IPR047629">
    <property type="entry name" value="IS1182_transpos"/>
</dbReference>
<dbReference type="RefSeq" id="WP_002848676.1">
    <property type="nucleotide sequence ID" value="NZ_ADKM02000064.1"/>
</dbReference>
<comment type="caution">
    <text evidence="4">The sequence shown here is derived from an EMBL/GenBank/DDBJ whole genome shotgun (WGS) entry which is preliminary data.</text>
</comment>
<dbReference type="AlphaFoldDB" id="E9SB49"/>
<evidence type="ECO:0000259" key="3">
    <source>
        <dbReference type="Pfam" id="PF13751"/>
    </source>
</evidence>
<name>E9SB49_RUMAL</name>
<dbReference type="Pfam" id="PF05598">
    <property type="entry name" value="DUF772"/>
    <property type="match status" value="1"/>
</dbReference>
<dbReference type="STRING" id="246199.CUS_4288"/>
<dbReference type="eggNOG" id="COG3039">
    <property type="taxonomic scope" value="Bacteria"/>
</dbReference>
<dbReference type="EMBL" id="ADKM02000064">
    <property type="protein sequence ID" value="EGC03495.1"/>
    <property type="molecule type" value="Genomic_DNA"/>
</dbReference>
<sequence length="486" mass="56606">MLEKKSKEMSQLEMISIEEFVPKDHLLRKISKAVDFDKIYDFVENLYCLDNGRPGVDPVVLFKMVLIQHLYGIPSLRKTAEEVKMNIAYRWFCGYLLNEQTPHFSTLSRNFKHRFNEEVVEEIFFWILSEINGAGYLSPEAVFIDGTHIKANANMKKAVKKAVPEAAKVYEEQLLKEINEDREKHGKKPLKDKNGKDGGNRSDKKTENPTDDPTKVENAKAKEVTVSTTDPECGVFHKGEHKKCFAYAAQTACDKHGYIMDFTLNPGNVHDSVAFDGLYDKLTERFKKIKYAVMDSAYKTPWIAKKVIDDGRIPVLPYKRPMGKDGFFRPYEYVLDEYYNCVICPQNKVLNYSTTNREGNREYKSKGYICKDCPNRAKCTDNAKCEKTVTKHIWLDYLEQVEDIRHTAGMKELYDKRKETIERVFADAKEKHSMRFTYFRGLSQVSKWVRLKFAAMNLKKYAMHRRNRGVFTCFFAAFDRYWLFAA</sequence>
<evidence type="ECO:0000259" key="2">
    <source>
        <dbReference type="Pfam" id="PF05598"/>
    </source>
</evidence>
<gene>
    <name evidence="4" type="ORF">CUS_4288</name>
</gene>
<feature type="compositionally biased region" description="Basic and acidic residues" evidence="1">
    <location>
        <begin position="180"/>
        <end position="223"/>
    </location>
</feature>
<dbReference type="Proteomes" id="UP000004259">
    <property type="component" value="Unassembled WGS sequence"/>
</dbReference>
<dbReference type="Pfam" id="PF13751">
    <property type="entry name" value="DDE_Tnp_1_6"/>
    <property type="match status" value="1"/>
</dbReference>
<feature type="region of interest" description="Disordered" evidence="1">
    <location>
        <begin position="180"/>
        <end position="224"/>
    </location>
</feature>
<organism evidence="4 5">
    <name type="scientific">Ruminococcus albus 8</name>
    <dbReference type="NCBI Taxonomy" id="246199"/>
    <lineage>
        <taxon>Bacteria</taxon>
        <taxon>Bacillati</taxon>
        <taxon>Bacillota</taxon>
        <taxon>Clostridia</taxon>
        <taxon>Eubacteriales</taxon>
        <taxon>Oscillospiraceae</taxon>
        <taxon>Ruminococcus</taxon>
    </lineage>
</organism>
<accession>E9SB49</accession>
<feature type="domain" description="Transposase DDE" evidence="3">
    <location>
        <begin position="343"/>
        <end position="461"/>
    </location>
</feature>
<dbReference type="PANTHER" id="PTHR33408">
    <property type="entry name" value="TRANSPOSASE"/>
    <property type="match status" value="1"/>
</dbReference>
<evidence type="ECO:0000256" key="1">
    <source>
        <dbReference type="SAM" id="MobiDB-lite"/>
    </source>
</evidence>
<keyword evidence="5" id="KW-1185">Reference proteome</keyword>
<reference evidence="4 5" key="1">
    <citation type="submission" date="2011-02" db="EMBL/GenBank/DDBJ databases">
        <authorList>
            <person name="Nelson K.E."/>
            <person name="Sutton G."/>
            <person name="Torralba M."/>
            <person name="Durkin S."/>
            <person name="Harkins D."/>
            <person name="Montgomery R."/>
            <person name="Ziemer C."/>
            <person name="Klaassens E."/>
            <person name="Ocuiv P."/>
            <person name="Morrison M."/>
        </authorList>
    </citation>
    <scope>NUCLEOTIDE SEQUENCE [LARGE SCALE GENOMIC DNA]</scope>
    <source>
        <strain evidence="4 5">8</strain>
    </source>
</reference>
<dbReference type="InterPro" id="IPR025668">
    <property type="entry name" value="Tnp_DDE_dom"/>
</dbReference>
<protein>
    <submittedName>
        <fullName evidence="4">Transposase, IS4 family</fullName>
    </submittedName>
</protein>
<evidence type="ECO:0000313" key="5">
    <source>
        <dbReference type="Proteomes" id="UP000004259"/>
    </source>
</evidence>
<dbReference type="InterPro" id="IPR008490">
    <property type="entry name" value="Transposase_InsH_N"/>
</dbReference>
<dbReference type="PANTHER" id="PTHR33408:SF2">
    <property type="entry name" value="TRANSPOSASE DDE DOMAIN-CONTAINING PROTEIN"/>
    <property type="match status" value="1"/>
</dbReference>
<evidence type="ECO:0000313" key="4">
    <source>
        <dbReference type="EMBL" id="EGC03495.1"/>
    </source>
</evidence>